<dbReference type="Proteomes" id="UP000681075">
    <property type="component" value="Unassembled WGS sequence"/>
</dbReference>
<name>A0A8S8X7K4_9PROT</name>
<evidence type="ECO:0000313" key="3">
    <source>
        <dbReference type="Proteomes" id="UP000681075"/>
    </source>
</evidence>
<dbReference type="RefSeq" id="WP_420242352.1">
    <property type="nucleotide sequence ID" value="NZ_BOPV01000001.1"/>
</dbReference>
<feature type="domain" description="YlxR" evidence="1">
    <location>
        <begin position="21"/>
        <end position="92"/>
    </location>
</feature>
<keyword evidence="3" id="KW-1185">Reference proteome</keyword>
<reference evidence="2" key="1">
    <citation type="submission" date="2021-02" db="EMBL/GenBank/DDBJ databases">
        <title>Genome sequence of Rhodospirillales sp. strain TMPK1 isolated from soil.</title>
        <authorList>
            <person name="Nakai R."/>
            <person name="Kusada H."/>
            <person name="Tamaki H."/>
        </authorList>
    </citation>
    <scope>NUCLEOTIDE SEQUENCE</scope>
    <source>
        <strain evidence="2">TMPK1</strain>
    </source>
</reference>
<sequence>MSLAFVMDDDLDAAEETGPTRRCAATGIVQAKEKMIRFVVAPDGTATPDVAERLPGRGVWITADVKALALATKKNAFARSAKQAVTVPDNLSGQVRDLLVRQLVDLLGLARRAGELTAGRDKVEEALARGPTIAVLLEAVDGSVTERSRLRAKAPGATVVAVLDGATLARALGREGVVVHAVVRSGRLAERIVAAATRLAGLDAPHEERA</sequence>
<dbReference type="PANTHER" id="PTHR34215:SF1">
    <property type="entry name" value="YLXR DOMAIN-CONTAINING PROTEIN"/>
    <property type="match status" value="1"/>
</dbReference>
<dbReference type="Gene3D" id="3.30.1230.10">
    <property type="entry name" value="YlxR-like"/>
    <property type="match status" value="1"/>
</dbReference>
<evidence type="ECO:0000313" key="2">
    <source>
        <dbReference type="EMBL" id="GIL39253.1"/>
    </source>
</evidence>
<dbReference type="InterPro" id="IPR029064">
    <property type="entry name" value="Ribosomal_eL30-like_sf"/>
</dbReference>
<dbReference type="Pfam" id="PF04296">
    <property type="entry name" value="YlxR"/>
    <property type="match status" value="1"/>
</dbReference>
<proteinExistence type="predicted"/>
<organism evidence="2 3">
    <name type="scientific">Roseiterribacter gracilis</name>
    <dbReference type="NCBI Taxonomy" id="2812848"/>
    <lineage>
        <taxon>Bacteria</taxon>
        <taxon>Pseudomonadati</taxon>
        <taxon>Pseudomonadota</taxon>
        <taxon>Alphaproteobacteria</taxon>
        <taxon>Rhodospirillales</taxon>
        <taxon>Roseiterribacteraceae</taxon>
        <taxon>Roseiterribacter</taxon>
    </lineage>
</organism>
<dbReference type="EMBL" id="BOPV01000001">
    <property type="protein sequence ID" value="GIL39253.1"/>
    <property type="molecule type" value="Genomic_DNA"/>
</dbReference>
<evidence type="ECO:0000259" key="1">
    <source>
        <dbReference type="Pfam" id="PF04296"/>
    </source>
</evidence>
<dbReference type="Gene3D" id="3.30.1330.30">
    <property type="match status" value="1"/>
</dbReference>
<dbReference type="AlphaFoldDB" id="A0A8S8X7K4"/>
<dbReference type="NCBIfam" id="NF006622">
    <property type="entry name" value="PRK09190.1"/>
    <property type="match status" value="1"/>
</dbReference>
<comment type="caution">
    <text evidence="2">The sequence shown here is derived from an EMBL/GenBank/DDBJ whole genome shotgun (WGS) entry which is preliminary data.</text>
</comment>
<dbReference type="PANTHER" id="PTHR34215">
    <property type="entry name" value="BLL0784 PROTEIN"/>
    <property type="match status" value="1"/>
</dbReference>
<gene>
    <name evidence="2" type="ORF">TMPK1_14900</name>
</gene>
<dbReference type="InterPro" id="IPR037465">
    <property type="entry name" value="YlxR"/>
</dbReference>
<dbReference type="SUPFAM" id="SSF64376">
    <property type="entry name" value="YlxR-like"/>
    <property type="match status" value="1"/>
</dbReference>
<protein>
    <recommendedName>
        <fullName evidence="1">YlxR domain-containing protein</fullName>
    </recommendedName>
</protein>
<dbReference type="SUPFAM" id="SSF55315">
    <property type="entry name" value="L30e-like"/>
    <property type="match status" value="1"/>
</dbReference>
<dbReference type="InterPro" id="IPR035931">
    <property type="entry name" value="YlxR-like_sf"/>
</dbReference>
<accession>A0A8S8X7K4</accession>
<dbReference type="InterPro" id="IPR007393">
    <property type="entry name" value="YlxR_dom"/>
</dbReference>